<evidence type="ECO:0000256" key="10">
    <source>
        <dbReference type="ARBA" id="ARBA00036320"/>
    </source>
</evidence>
<dbReference type="SMART" id="SM00020">
    <property type="entry name" value="Tryp_SPc"/>
    <property type="match status" value="1"/>
</dbReference>
<dbReference type="PANTHER" id="PTHR24276">
    <property type="entry name" value="POLYSERASE-RELATED"/>
    <property type="match status" value="1"/>
</dbReference>
<keyword evidence="3" id="KW-0964">Secreted</keyword>
<dbReference type="Proteomes" id="UP001652680">
    <property type="component" value="Unassembled WGS sequence"/>
</dbReference>
<evidence type="ECO:0000256" key="2">
    <source>
        <dbReference type="ARBA" id="ARBA00007664"/>
    </source>
</evidence>
<dbReference type="InterPro" id="IPR001314">
    <property type="entry name" value="Peptidase_S1A"/>
</dbReference>
<keyword evidence="7 12" id="KW-0720">Serine protease</keyword>
<evidence type="ECO:0000313" key="15">
    <source>
        <dbReference type="EnsemblMetazoa" id="XP_044313629.1"/>
    </source>
</evidence>
<keyword evidence="9" id="KW-1015">Disulfide bond</keyword>
<reference evidence="16" key="1">
    <citation type="journal article" date="2021" name="Elife">
        <title>Highly contiguous assemblies of 101 drosophilid genomes.</title>
        <authorList>
            <person name="Kim B.Y."/>
            <person name="Wang J.R."/>
            <person name="Miller D.E."/>
            <person name="Barmina O."/>
            <person name="Delaney E."/>
            <person name="Thompson A."/>
            <person name="Comeault A.A."/>
            <person name="Peede D."/>
            <person name="D'Agostino E.R."/>
            <person name="Pelaez J."/>
            <person name="Aguilar J.M."/>
            <person name="Haji D."/>
            <person name="Matsunaga T."/>
            <person name="Armstrong E.E."/>
            <person name="Zych M."/>
            <person name="Ogawa Y."/>
            <person name="Stamenkovic-Radak M."/>
            <person name="Jelic M."/>
            <person name="Veselinovic M.S."/>
            <person name="Tanaskovic M."/>
            <person name="Eric P."/>
            <person name="Gao J.J."/>
            <person name="Katoh T.K."/>
            <person name="Toda M.J."/>
            <person name="Watabe H."/>
            <person name="Watada M."/>
            <person name="Davis J.S."/>
            <person name="Moyle L.C."/>
            <person name="Manoli G."/>
            <person name="Bertolini E."/>
            <person name="Kostal V."/>
            <person name="Hawley R.S."/>
            <person name="Takahashi A."/>
            <person name="Jones C.D."/>
            <person name="Price D.K."/>
            <person name="Whiteman N."/>
            <person name="Kopp A."/>
            <person name="Matute D.R."/>
            <person name="Petrov D.A."/>
        </authorList>
    </citation>
    <scope>NUCLEOTIDE SEQUENCE [LARGE SCALE GENOMIC DNA]</scope>
</reference>
<evidence type="ECO:0000256" key="11">
    <source>
        <dbReference type="ARBA" id="ARBA00038868"/>
    </source>
</evidence>
<evidence type="ECO:0000256" key="5">
    <source>
        <dbReference type="ARBA" id="ARBA00022729"/>
    </source>
</evidence>
<evidence type="ECO:0000313" key="16">
    <source>
        <dbReference type="Proteomes" id="UP001652680"/>
    </source>
</evidence>
<dbReference type="Pfam" id="PF00089">
    <property type="entry name" value="Trypsin"/>
    <property type="match status" value="1"/>
</dbReference>
<dbReference type="PANTHER" id="PTHR24276:SF91">
    <property type="entry name" value="AT26814P-RELATED"/>
    <property type="match status" value="1"/>
</dbReference>
<comment type="catalytic activity">
    <reaction evidence="10">
        <text>Preferential cleavage: Arg-|-Xaa, Lys-|-Xaa.</text>
        <dbReference type="EC" id="3.4.21.4"/>
    </reaction>
</comment>
<evidence type="ECO:0000256" key="3">
    <source>
        <dbReference type="ARBA" id="ARBA00022525"/>
    </source>
</evidence>
<keyword evidence="4 12" id="KW-0645">Protease</keyword>
<dbReference type="PROSITE" id="PS00134">
    <property type="entry name" value="TRYPSIN_HIS"/>
    <property type="match status" value="1"/>
</dbReference>
<dbReference type="GeneID" id="108047579"/>
<keyword evidence="6 12" id="KW-0378">Hydrolase</keyword>
<comment type="similarity">
    <text evidence="2">Belongs to the peptidase S1 family.</text>
</comment>
<dbReference type="EC" id="3.4.21.4" evidence="11"/>
<feature type="chain" id="PRO_5045469466" description="trypsin" evidence="13">
    <location>
        <begin position="20"/>
        <end position="300"/>
    </location>
</feature>
<proteinExistence type="inferred from homology"/>
<evidence type="ECO:0000256" key="12">
    <source>
        <dbReference type="RuleBase" id="RU363034"/>
    </source>
</evidence>
<dbReference type="InterPro" id="IPR018114">
    <property type="entry name" value="TRYPSIN_HIS"/>
</dbReference>
<dbReference type="PRINTS" id="PR00722">
    <property type="entry name" value="CHYMOTRYPSIN"/>
</dbReference>
<keyword evidence="5 13" id="KW-0732">Signal</keyword>
<dbReference type="SUPFAM" id="SSF50494">
    <property type="entry name" value="Trypsin-like serine proteases"/>
    <property type="match status" value="1"/>
</dbReference>
<keyword evidence="16" id="KW-1185">Reference proteome</keyword>
<dbReference type="InterPro" id="IPR001254">
    <property type="entry name" value="Trypsin_dom"/>
</dbReference>
<evidence type="ECO:0000256" key="7">
    <source>
        <dbReference type="ARBA" id="ARBA00022825"/>
    </source>
</evidence>
<protein>
    <recommendedName>
        <fullName evidence="11">trypsin</fullName>
        <ecNumber evidence="11">3.4.21.4</ecNumber>
    </recommendedName>
</protein>
<organism evidence="15 16">
    <name type="scientific">Drosophila rhopaloa</name>
    <name type="common">Fruit fly</name>
    <dbReference type="NCBI Taxonomy" id="1041015"/>
    <lineage>
        <taxon>Eukaryota</taxon>
        <taxon>Metazoa</taxon>
        <taxon>Ecdysozoa</taxon>
        <taxon>Arthropoda</taxon>
        <taxon>Hexapoda</taxon>
        <taxon>Insecta</taxon>
        <taxon>Pterygota</taxon>
        <taxon>Neoptera</taxon>
        <taxon>Endopterygota</taxon>
        <taxon>Diptera</taxon>
        <taxon>Brachycera</taxon>
        <taxon>Muscomorpha</taxon>
        <taxon>Ephydroidea</taxon>
        <taxon>Drosophilidae</taxon>
        <taxon>Drosophila</taxon>
        <taxon>Sophophora</taxon>
    </lineage>
</organism>
<name>A0ABM5J475_DRORH</name>
<sequence length="300" mass="32522">MFEMKVFVVLLLALASVSAGVLPKGTPVHPRDRVRSLSIQNRIINGRDAVDGEVPYQVGMAFFDDSGSGWWCGGSFIDKEHVLTAAHCTIGWVTERGETSSKIENEYLNLDNLENASFVFIYEGSAKLGSATIIVVDGSELTTHESYNPYNLRNDIALVRTPVHHFTELINKIALPKKASNCDAHEGKTAQISGFGLISDSSTSIHETLQIAKAPIIPNIECSNYYGTSVVTERNVCINTEKGSSTCRGDSGGPLVVNGVQVGITSFGSIFGCEVGAPTGFTCVSYFLDWIRKHTKAEHE</sequence>
<dbReference type="InterPro" id="IPR033116">
    <property type="entry name" value="TRYPSIN_SER"/>
</dbReference>
<feature type="domain" description="Peptidase S1" evidence="14">
    <location>
        <begin position="43"/>
        <end position="296"/>
    </location>
</feature>
<dbReference type="Gene3D" id="2.40.10.10">
    <property type="entry name" value="Trypsin-like serine proteases"/>
    <property type="match status" value="2"/>
</dbReference>
<evidence type="ECO:0000259" key="14">
    <source>
        <dbReference type="PROSITE" id="PS50240"/>
    </source>
</evidence>
<reference evidence="15" key="2">
    <citation type="submission" date="2025-05" db="UniProtKB">
        <authorList>
            <consortium name="EnsemblMetazoa"/>
        </authorList>
    </citation>
    <scope>IDENTIFICATION</scope>
</reference>
<evidence type="ECO:0000256" key="1">
    <source>
        <dbReference type="ARBA" id="ARBA00004239"/>
    </source>
</evidence>
<dbReference type="RefSeq" id="XP_044313629.1">
    <property type="nucleotide sequence ID" value="XM_044457694.1"/>
</dbReference>
<keyword evidence="8" id="KW-0865">Zymogen</keyword>
<dbReference type="CDD" id="cd00190">
    <property type="entry name" value="Tryp_SPc"/>
    <property type="match status" value="1"/>
</dbReference>
<dbReference type="PROSITE" id="PS00135">
    <property type="entry name" value="TRYPSIN_SER"/>
    <property type="match status" value="1"/>
</dbReference>
<dbReference type="EnsemblMetazoa" id="XM_044457694.1">
    <property type="protein sequence ID" value="XP_044313629.1"/>
    <property type="gene ID" value="LOC108047579"/>
</dbReference>
<accession>A0ABM5J475</accession>
<comment type="subcellular location">
    <subcellularLocation>
        <location evidence="1">Secreted</location>
        <location evidence="1">Extracellular space</location>
    </subcellularLocation>
</comment>
<dbReference type="InterPro" id="IPR050430">
    <property type="entry name" value="Peptidase_S1"/>
</dbReference>
<dbReference type="PROSITE" id="PS50240">
    <property type="entry name" value="TRYPSIN_DOM"/>
    <property type="match status" value="1"/>
</dbReference>
<evidence type="ECO:0000256" key="13">
    <source>
        <dbReference type="SAM" id="SignalP"/>
    </source>
</evidence>
<evidence type="ECO:0000256" key="8">
    <source>
        <dbReference type="ARBA" id="ARBA00023145"/>
    </source>
</evidence>
<evidence type="ECO:0000256" key="4">
    <source>
        <dbReference type="ARBA" id="ARBA00022670"/>
    </source>
</evidence>
<feature type="signal peptide" evidence="13">
    <location>
        <begin position="1"/>
        <end position="19"/>
    </location>
</feature>
<dbReference type="InterPro" id="IPR043504">
    <property type="entry name" value="Peptidase_S1_PA_chymotrypsin"/>
</dbReference>
<evidence type="ECO:0000256" key="6">
    <source>
        <dbReference type="ARBA" id="ARBA00022801"/>
    </source>
</evidence>
<dbReference type="InterPro" id="IPR009003">
    <property type="entry name" value="Peptidase_S1_PA"/>
</dbReference>
<evidence type="ECO:0000256" key="9">
    <source>
        <dbReference type="ARBA" id="ARBA00023157"/>
    </source>
</evidence>